<organism evidence="9 10">
    <name type="scientific">Chitinophaga niabensis</name>
    <dbReference type="NCBI Taxonomy" id="536979"/>
    <lineage>
        <taxon>Bacteria</taxon>
        <taxon>Pseudomonadati</taxon>
        <taxon>Bacteroidota</taxon>
        <taxon>Chitinophagia</taxon>
        <taxon>Chitinophagales</taxon>
        <taxon>Chitinophagaceae</taxon>
        <taxon>Chitinophaga</taxon>
    </lineage>
</organism>
<dbReference type="EMBL" id="FSRA01000001">
    <property type="protein sequence ID" value="SIN89520.1"/>
    <property type="molecule type" value="Genomic_DNA"/>
</dbReference>
<evidence type="ECO:0000256" key="3">
    <source>
        <dbReference type="ARBA" id="ARBA00022729"/>
    </source>
</evidence>
<evidence type="ECO:0000313" key="9">
    <source>
        <dbReference type="EMBL" id="SIN89520.1"/>
    </source>
</evidence>
<dbReference type="InterPro" id="IPR033985">
    <property type="entry name" value="SusD-like_N"/>
</dbReference>
<keyword evidence="3 6" id="KW-0732">Signal</keyword>
<gene>
    <name evidence="9" type="ORF">SAMN04488055_1978</name>
</gene>
<reference evidence="9 10" key="1">
    <citation type="submission" date="2016-11" db="EMBL/GenBank/DDBJ databases">
        <authorList>
            <person name="Jaros S."/>
            <person name="Januszkiewicz K."/>
            <person name="Wedrychowicz H."/>
        </authorList>
    </citation>
    <scope>NUCLEOTIDE SEQUENCE [LARGE SCALE GENOMIC DNA]</scope>
    <source>
        <strain evidence="9 10">DSM 24787</strain>
    </source>
</reference>
<dbReference type="STRING" id="536979.SAMN04488055_1978"/>
<evidence type="ECO:0000256" key="5">
    <source>
        <dbReference type="ARBA" id="ARBA00023237"/>
    </source>
</evidence>
<dbReference type="GO" id="GO:0009279">
    <property type="term" value="C:cell outer membrane"/>
    <property type="evidence" value="ECO:0007669"/>
    <property type="project" value="UniProtKB-SubCell"/>
</dbReference>
<dbReference type="AlphaFoldDB" id="A0A1N6F2K7"/>
<name>A0A1N6F2K7_9BACT</name>
<comment type="subcellular location">
    <subcellularLocation>
        <location evidence="1">Cell outer membrane</location>
    </subcellularLocation>
</comment>
<dbReference type="Proteomes" id="UP000185003">
    <property type="component" value="Unassembled WGS sequence"/>
</dbReference>
<keyword evidence="10" id="KW-1185">Reference proteome</keyword>
<keyword evidence="5" id="KW-0998">Cell outer membrane</keyword>
<comment type="similarity">
    <text evidence="2">Belongs to the SusD family.</text>
</comment>
<dbReference type="InterPro" id="IPR011990">
    <property type="entry name" value="TPR-like_helical_dom_sf"/>
</dbReference>
<evidence type="ECO:0000259" key="7">
    <source>
        <dbReference type="Pfam" id="PF07980"/>
    </source>
</evidence>
<dbReference type="SUPFAM" id="SSF48452">
    <property type="entry name" value="TPR-like"/>
    <property type="match status" value="1"/>
</dbReference>
<dbReference type="Gene3D" id="1.25.40.390">
    <property type="match status" value="1"/>
</dbReference>
<dbReference type="OrthoDB" id="5694214at2"/>
<dbReference type="InterPro" id="IPR012944">
    <property type="entry name" value="SusD_RagB_dom"/>
</dbReference>
<feature type="chain" id="PRO_5012116561" evidence="6">
    <location>
        <begin position="21"/>
        <end position="542"/>
    </location>
</feature>
<accession>A0A1N6F2K7</accession>
<feature type="signal peptide" evidence="6">
    <location>
        <begin position="1"/>
        <end position="20"/>
    </location>
</feature>
<evidence type="ECO:0000313" key="10">
    <source>
        <dbReference type="Proteomes" id="UP000185003"/>
    </source>
</evidence>
<proteinExistence type="inferred from homology"/>
<feature type="domain" description="SusD-like N-terminal" evidence="8">
    <location>
        <begin position="78"/>
        <end position="215"/>
    </location>
</feature>
<evidence type="ECO:0000256" key="2">
    <source>
        <dbReference type="ARBA" id="ARBA00006275"/>
    </source>
</evidence>
<dbReference type="Pfam" id="PF14322">
    <property type="entry name" value="SusD-like_3"/>
    <property type="match status" value="1"/>
</dbReference>
<dbReference type="Pfam" id="PF07980">
    <property type="entry name" value="SusD_RagB"/>
    <property type="match status" value="1"/>
</dbReference>
<evidence type="ECO:0000259" key="8">
    <source>
        <dbReference type="Pfam" id="PF14322"/>
    </source>
</evidence>
<evidence type="ECO:0000256" key="6">
    <source>
        <dbReference type="SAM" id="SignalP"/>
    </source>
</evidence>
<evidence type="ECO:0000256" key="4">
    <source>
        <dbReference type="ARBA" id="ARBA00023136"/>
    </source>
</evidence>
<sequence length="542" mass="61903">MKKISLLYACLFLLPFTACKKYLNEESYGATTQVFKTEEGALTLLNSLYDRLRLMGYGSGNLGYMTESGTDIWLRGGGNGNVQLTEYRTLDAQYGLNGNMWNHYYKGVWNANYFLEQAKNITWSSESKKSQKIGEALTLKAYFLFFIVNTWGGVHLPRTTDYNEGLIAARSTEEEFYTEIFKCLNEALTTVPLTSTETGRITKPVVEAFLARVHLYHKDWDKVIEYSSNVITKYNYALIPKWKDLWNAALDRSKEFIWQVNWGKDKSFNQAGANFWFQAFSPFIDQFPGIQTELIWTGYGGVQMVASRFYLGLFNRDADARWKDGFQTVWYYNKPTNKLPLQVTPYVDTALFFVPYVFSAADRARAVNRYTAKDVNDLYSANGIPKDPKVFIGFKKFDDHTRPGALSTENSAEDYSVIRLADVYLMRAEAYIMKSQPGLAANDVNVIRDRATVPGHEAEMDVDASQMTVDFILDERARELGGEMMRWFDLKRTGTLITRVRAYNPEASAYIQPFHVLRPVPQSQFDGMPDPSTLGQNTGYGF</sequence>
<feature type="domain" description="RagB/SusD" evidence="7">
    <location>
        <begin position="327"/>
        <end position="540"/>
    </location>
</feature>
<keyword evidence="4" id="KW-0472">Membrane</keyword>
<dbReference type="RefSeq" id="WP_074239078.1">
    <property type="nucleotide sequence ID" value="NZ_FSRA01000001.1"/>
</dbReference>
<protein>
    <submittedName>
        <fullName evidence="9">Starch-binding associating with outer membrane</fullName>
    </submittedName>
</protein>
<evidence type="ECO:0000256" key="1">
    <source>
        <dbReference type="ARBA" id="ARBA00004442"/>
    </source>
</evidence>